<feature type="domain" description="F-box" evidence="1">
    <location>
        <begin position="6"/>
        <end position="54"/>
    </location>
</feature>
<dbReference type="SUPFAM" id="SSF81383">
    <property type="entry name" value="F-box domain"/>
    <property type="match status" value="1"/>
</dbReference>
<dbReference type="SUPFAM" id="SSF50978">
    <property type="entry name" value="WD40 repeat-like"/>
    <property type="match status" value="1"/>
</dbReference>
<proteinExistence type="predicted"/>
<accession>A0AAD9FR66</accession>
<dbReference type="Gene3D" id="2.130.10.10">
    <property type="entry name" value="YVTN repeat-like/Quinoprotein amine dehydrogenase"/>
    <property type="match status" value="1"/>
</dbReference>
<evidence type="ECO:0000259" key="1">
    <source>
        <dbReference type="PROSITE" id="PS50181"/>
    </source>
</evidence>
<dbReference type="EMBL" id="JAODAN010000004">
    <property type="protein sequence ID" value="KAK1924679.1"/>
    <property type="molecule type" value="Genomic_DNA"/>
</dbReference>
<reference evidence="2" key="1">
    <citation type="submission" date="2023-02" db="EMBL/GenBank/DDBJ databases">
        <title>Identification and recombinant expression of a fungal hydrolase from Papiliotrema laurentii that hydrolyzes apple cutin and clears colloidal polyester polyurethane.</title>
        <authorList>
            <consortium name="DOE Joint Genome Institute"/>
            <person name="Roman V.A."/>
            <person name="Bojanowski C."/>
            <person name="Crable B.R."/>
            <person name="Wagner D.N."/>
            <person name="Hung C.S."/>
            <person name="Nadeau L.J."/>
            <person name="Schratz L."/>
            <person name="Haridas S."/>
            <person name="Pangilinan J."/>
            <person name="Lipzen A."/>
            <person name="Na H."/>
            <person name="Yan M."/>
            <person name="Ng V."/>
            <person name="Grigoriev I.V."/>
            <person name="Spatafora J.W."/>
            <person name="Barlow D."/>
            <person name="Biffinger J."/>
            <person name="Kelley-Loughnane N."/>
            <person name="Varaljay V.A."/>
            <person name="Crookes-Goodson W.J."/>
        </authorList>
    </citation>
    <scope>NUCLEOTIDE SEQUENCE</scope>
    <source>
        <strain evidence="2">5307AH</strain>
    </source>
</reference>
<gene>
    <name evidence="2" type="ORF">DB88DRAFT_229004</name>
</gene>
<evidence type="ECO:0000313" key="3">
    <source>
        <dbReference type="Proteomes" id="UP001182556"/>
    </source>
</evidence>
<dbReference type="InterPro" id="IPR036322">
    <property type="entry name" value="WD40_repeat_dom_sf"/>
</dbReference>
<organism evidence="2 3">
    <name type="scientific">Papiliotrema laurentii</name>
    <name type="common">Cryptococcus laurentii</name>
    <dbReference type="NCBI Taxonomy" id="5418"/>
    <lineage>
        <taxon>Eukaryota</taxon>
        <taxon>Fungi</taxon>
        <taxon>Dikarya</taxon>
        <taxon>Basidiomycota</taxon>
        <taxon>Agaricomycotina</taxon>
        <taxon>Tremellomycetes</taxon>
        <taxon>Tremellales</taxon>
        <taxon>Rhynchogastremaceae</taxon>
        <taxon>Papiliotrema</taxon>
    </lineage>
</organism>
<dbReference type="InterPro" id="IPR001810">
    <property type="entry name" value="F-box_dom"/>
</dbReference>
<evidence type="ECO:0000313" key="2">
    <source>
        <dbReference type="EMBL" id="KAK1924679.1"/>
    </source>
</evidence>
<dbReference type="InterPro" id="IPR036047">
    <property type="entry name" value="F-box-like_dom_sf"/>
</dbReference>
<dbReference type="PROSITE" id="PS50181">
    <property type="entry name" value="FBOX"/>
    <property type="match status" value="1"/>
</dbReference>
<dbReference type="Proteomes" id="UP001182556">
    <property type="component" value="Unassembled WGS sequence"/>
</dbReference>
<dbReference type="Pfam" id="PF00646">
    <property type="entry name" value="F-box"/>
    <property type="match status" value="1"/>
</dbReference>
<name>A0AAD9FR66_PAPLA</name>
<protein>
    <recommendedName>
        <fullName evidence="1">F-box domain-containing protein</fullName>
    </recommendedName>
</protein>
<dbReference type="AlphaFoldDB" id="A0AAD9FR66"/>
<keyword evidence="3" id="KW-1185">Reference proteome</keyword>
<comment type="caution">
    <text evidence="2">The sequence shown here is derived from an EMBL/GenBank/DDBJ whole genome shotgun (WGS) entry which is preliminary data.</text>
</comment>
<dbReference type="InterPro" id="IPR015943">
    <property type="entry name" value="WD40/YVTN_repeat-like_dom_sf"/>
</dbReference>
<sequence length="489" mass="53714">MVGRVVAHLEDVPDDVLGNILGRLDLVDILALERVSRLLHDRIETFGLPLYLSRHPQRHLSLFPTASAWKPKALIRHHHAIASALSHRRWHALQIGPTWRDAVIPTLSVSPTRLVLGVGGRLFVHPLVDPPEPGAKRVGRGREYMIAKKGRGSEADIVGALELGDDELAVAQYDGTLQRYKLDPANGSLRSTAHYAHPAGSNLQTLAIGQSGEVILTTTTHGYVSLFKTKSPWVPPETFALKDRAWSSMASTRHSSLSLALYFGVAGGIAIHPLRPSSGPDPRSERLLIGPDLPSRSTAYDMTFPSSPSAHHPSLLLSSWFDSYLRLHDLRTASREPVLEFFDPWQWADGSAIYSTTYLAEHHIAGGGARHGTVSLFDIRQPKAGWSVFTPGGKGSPVYALQGEGGRLWGVTEKRAFMLAFDGSGDRDEGMVKREARAPKERAVERPSKWNRRGGKWGWTVRYDEPGEGCSGYDHEQSGVALFDSLQVV</sequence>